<evidence type="ECO:0000313" key="2">
    <source>
        <dbReference type="Proteomes" id="UP000054624"/>
    </source>
</evidence>
<dbReference type="EMBL" id="FCOI02000054">
    <property type="protein sequence ID" value="SAK98277.1"/>
    <property type="molecule type" value="Genomic_DNA"/>
</dbReference>
<reference evidence="2" key="1">
    <citation type="submission" date="2016-01" db="EMBL/GenBank/DDBJ databases">
        <authorList>
            <person name="Peeters Charlotte."/>
        </authorList>
    </citation>
    <scope>NUCLEOTIDE SEQUENCE [LARGE SCALE GENOMIC DNA]</scope>
</reference>
<sequence>MPIGGPVNMASRAQLSDVQTLDDVQSLTDIKTFAQEEAYFHEGTVSRCDESGGALRANVNGTSSYSVRFEQRPDAEGFAALIEVVRATDSVDHARERAFGLMWAQVKKEKASVAVGKSVWLRPRSRTDIVEIHLALKEPDKAWAAFAGGPVATNMWARMASIRAKTHPAMQSLYITACYQLRRRKAQGKLATKTKRPSDCP</sequence>
<keyword evidence="2" id="KW-1185">Reference proteome</keyword>
<dbReference type="Proteomes" id="UP000054624">
    <property type="component" value="Unassembled WGS sequence"/>
</dbReference>
<dbReference type="RefSeq" id="WP_061165021.1">
    <property type="nucleotide sequence ID" value="NZ_FCOI02000054.1"/>
</dbReference>
<evidence type="ECO:0000313" key="1">
    <source>
        <dbReference type="EMBL" id="SAK98277.1"/>
    </source>
</evidence>
<dbReference type="AlphaFoldDB" id="A0A158DX30"/>
<proteinExistence type="predicted"/>
<name>A0A158DX30_9BURK</name>
<accession>A0A158DX30</accession>
<organism evidence="1 2">
    <name type="scientific">Caballeronia temeraria</name>
    <dbReference type="NCBI Taxonomy" id="1777137"/>
    <lineage>
        <taxon>Bacteria</taxon>
        <taxon>Pseudomonadati</taxon>
        <taxon>Pseudomonadota</taxon>
        <taxon>Betaproteobacteria</taxon>
        <taxon>Burkholderiales</taxon>
        <taxon>Burkholderiaceae</taxon>
        <taxon>Caballeronia</taxon>
    </lineage>
</organism>
<protein>
    <submittedName>
        <fullName evidence="1">Uncharacterized protein</fullName>
    </submittedName>
</protein>
<gene>
    <name evidence="1" type="ORF">AWB76_07513</name>
</gene>